<gene>
    <name evidence="2" type="ORF">H8B15_12215</name>
</gene>
<evidence type="ECO:0000313" key="3">
    <source>
        <dbReference type="Proteomes" id="UP000622017"/>
    </source>
</evidence>
<evidence type="ECO:0000256" key="1">
    <source>
        <dbReference type="SAM" id="MobiDB-lite"/>
    </source>
</evidence>
<feature type="region of interest" description="Disordered" evidence="1">
    <location>
        <begin position="1"/>
        <end position="31"/>
    </location>
</feature>
<dbReference type="RefSeq" id="WP_187319970.1">
    <property type="nucleotide sequence ID" value="NZ_JACSCY010000008.1"/>
</dbReference>
<sequence>MASPDFLPPEYPAPPTLSPAEPSGIPQNKPPRRLYRAVGATATKLVPLVTLLQAIQPQVEQESVFHARRKKIQAHMAVAFTELKAERPRRRVLTNSFQIITNLVREEAHDISKDEVKQATKELVLATLKNAPKLISIAHQARLLS</sequence>
<name>A0ABR7MKV3_9BACT</name>
<accession>A0ABR7MKV3</accession>
<proteinExistence type="predicted"/>
<protein>
    <submittedName>
        <fullName evidence="2">Uncharacterized protein</fullName>
    </submittedName>
</protein>
<feature type="compositionally biased region" description="Pro residues" evidence="1">
    <location>
        <begin position="1"/>
        <end position="17"/>
    </location>
</feature>
<dbReference type="Proteomes" id="UP000622017">
    <property type="component" value="Unassembled WGS sequence"/>
</dbReference>
<reference evidence="2 3" key="1">
    <citation type="submission" date="2020-08" db="EMBL/GenBank/DDBJ databases">
        <title>Hymenobacter sp.</title>
        <authorList>
            <person name="Kim M.K."/>
        </authorList>
    </citation>
    <scope>NUCLEOTIDE SEQUENCE [LARGE SCALE GENOMIC DNA]</scope>
    <source>
        <strain evidence="2 3">BT507</strain>
    </source>
</reference>
<comment type="caution">
    <text evidence="2">The sequence shown here is derived from an EMBL/GenBank/DDBJ whole genome shotgun (WGS) entry which is preliminary data.</text>
</comment>
<keyword evidence="3" id="KW-1185">Reference proteome</keyword>
<dbReference type="EMBL" id="JACSCY010000008">
    <property type="protein sequence ID" value="MBC6611692.1"/>
    <property type="molecule type" value="Genomic_DNA"/>
</dbReference>
<organism evidence="2 3">
    <name type="scientific">Hymenobacter citatus</name>
    <dbReference type="NCBI Taxonomy" id="2763506"/>
    <lineage>
        <taxon>Bacteria</taxon>
        <taxon>Pseudomonadati</taxon>
        <taxon>Bacteroidota</taxon>
        <taxon>Cytophagia</taxon>
        <taxon>Cytophagales</taxon>
        <taxon>Hymenobacteraceae</taxon>
        <taxon>Hymenobacter</taxon>
    </lineage>
</organism>
<evidence type="ECO:0000313" key="2">
    <source>
        <dbReference type="EMBL" id="MBC6611692.1"/>
    </source>
</evidence>